<evidence type="ECO:0000256" key="1">
    <source>
        <dbReference type="SAM" id="Phobius"/>
    </source>
</evidence>
<feature type="transmembrane region" description="Helical" evidence="1">
    <location>
        <begin position="113"/>
        <end position="137"/>
    </location>
</feature>
<keyword evidence="1" id="KW-0812">Transmembrane</keyword>
<evidence type="ECO:0000313" key="2">
    <source>
        <dbReference type="Proteomes" id="UP000887566"/>
    </source>
</evidence>
<keyword evidence="2" id="KW-1185">Reference proteome</keyword>
<proteinExistence type="predicted"/>
<name>A0A914UTW9_9BILA</name>
<dbReference type="Proteomes" id="UP000887566">
    <property type="component" value="Unplaced"/>
</dbReference>
<reference evidence="3" key="1">
    <citation type="submission" date="2022-11" db="UniProtKB">
        <authorList>
            <consortium name="WormBaseParasite"/>
        </authorList>
    </citation>
    <scope>IDENTIFICATION</scope>
</reference>
<keyword evidence="1" id="KW-1133">Transmembrane helix</keyword>
<organism evidence="2 3">
    <name type="scientific">Plectus sambesii</name>
    <dbReference type="NCBI Taxonomy" id="2011161"/>
    <lineage>
        <taxon>Eukaryota</taxon>
        <taxon>Metazoa</taxon>
        <taxon>Ecdysozoa</taxon>
        <taxon>Nematoda</taxon>
        <taxon>Chromadorea</taxon>
        <taxon>Plectida</taxon>
        <taxon>Plectina</taxon>
        <taxon>Plectoidea</taxon>
        <taxon>Plectidae</taxon>
        <taxon>Plectus</taxon>
    </lineage>
</organism>
<accession>A0A914UTW9</accession>
<sequence length="193" mass="21761">MEVTNIINNTEIAIPPYTLCVQVDPYTFFSGATNSTTNTSANPYSTATEIFFNESMQDGVLVIDEKRQWPMETYVVIWEYLALIYETESLRNSPREAEILTQQADWRVSKEQLVGALGGALGLWLGLDFVVLIQFVINPIVEETVWPSTLTFIAMNYIAILQTAETNITSTGPEISDSRYSINYTLDDIFGQF</sequence>
<keyword evidence="1" id="KW-0472">Membrane</keyword>
<dbReference type="WBParaSite" id="PSAMB.scaffold1250size33847.g12017.t1">
    <property type="protein sequence ID" value="PSAMB.scaffold1250size33847.g12017.t1"/>
    <property type="gene ID" value="PSAMB.scaffold1250size33847.g12017"/>
</dbReference>
<protein>
    <submittedName>
        <fullName evidence="3">Uncharacterized protein</fullName>
    </submittedName>
</protein>
<evidence type="ECO:0000313" key="3">
    <source>
        <dbReference type="WBParaSite" id="PSAMB.scaffold1250size33847.g12017.t1"/>
    </source>
</evidence>
<dbReference type="AlphaFoldDB" id="A0A914UTW9"/>